<evidence type="ECO:0000256" key="11">
    <source>
        <dbReference type="ARBA" id="ARBA00022917"/>
    </source>
</evidence>
<feature type="site" description="May act as a substrate filter by repelling compounds with a negatively charged alpha-carboxylate" evidence="20">
    <location>
        <position position="76"/>
    </location>
</feature>
<dbReference type="InterPro" id="IPR015421">
    <property type="entry name" value="PyrdxlP-dep_Trfase_major"/>
</dbReference>
<evidence type="ECO:0000256" key="16">
    <source>
        <dbReference type="ARBA" id="ARBA00032693"/>
    </source>
</evidence>
<dbReference type="AlphaFoldDB" id="A0A1I8PLH8"/>
<proteinExistence type="inferred from homology"/>
<evidence type="ECO:0000256" key="10">
    <source>
        <dbReference type="ARBA" id="ARBA00022898"/>
    </source>
</evidence>
<evidence type="ECO:0000256" key="14">
    <source>
        <dbReference type="ARBA" id="ARBA00030669"/>
    </source>
</evidence>
<keyword evidence="10 18" id="KW-0663">Pyridoxal phosphate</keyword>
<comment type="pathway">
    <text evidence="3 18">Aminoacyl-tRNA biosynthesis; selenocysteinyl-tRNA(Sec) biosynthesis; selenocysteinyl-tRNA(Sec) from L-seryl-tRNA(Sec) (archaeal/eukaryal route): step 2/2.</text>
</comment>
<dbReference type="GO" id="GO:0005737">
    <property type="term" value="C:cytoplasm"/>
    <property type="evidence" value="ECO:0007669"/>
    <property type="project" value="UniProtKB-SubCell"/>
</dbReference>
<feature type="binding site" evidence="19">
    <location>
        <position position="99"/>
    </location>
    <ligand>
        <name>substrate</name>
    </ligand>
</feature>
<feature type="modified residue" description="N6-(pyridoxal phosphate)lysine" evidence="20">
    <location>
        <position position="288"/>
    </location>
</feature>
<dbReference type="PANTHER" id="PTHR12944:SF2">
    <property type="entry name" value="O-PHOSPHOSERYL-TRNA(SEC) SELENIUM TRANSFERASE"/>
    <property type="match status" value="1"/>
</dbReference>
<dbReference type="GO" id="GO:0001717">
    <property type="term" value="P:conversion of seryl-tRNAsec to selenocys-tRNAsec"/>
    <property type="evidence" value="ECO:0007669"/>
    <property type="project" value="UniProtKB-UniRule"/>
</dbReference>
<organism evidence="21 22">
    <name type="scientific">Stomoxys calcitrans</name>
    <name type="common">Stable fly</name>
    <name type="synonym">Conops calcitrans</name>
    <dbReference type="NCBI Taxonomy" id="35570"/>
    <lineage>
        <taxon>Eukaryota</taxon>
        <taxon>Metazoa</taxon>
        <taxon>Ecdysozoa</taxon>
        <taxon>Arthropoda</taxon>
        <taxon>Hexapoda</taxon>
        <taxon>Insecta</taxon>
        <taxon>Pterygota</taxon>
        <taxon>Neoptera</taxon>
        <taxon>Endopterygota</taxon>
        <taxon>Diptera</taxon>
        <taxon>Brachycera</taxon>
        <taxon>Muscomorpha</taxon>
        <taxon>Muscoidea</taxon>
        <taxon>Muscidae</taxon>
        <taxon>Stomoxys</taxon>
    </lineage>
</organism>
<evidence type="ECO:0000256" key="18">
    <source>
        <dbReference type="PIRNR" id="PIRNR017689"/>
    </source>
</evidence>
<keyword evidence="18" id="KW-0963">Cytoplasm</keyword>
<comment type="catalytic activity">
    <reaction evidence="17 18">
        <text>O-phospho-L-seryl-tRNA(Sec) + selenophosphate + H2O = L-selenocysteinyl-tRNA(Sec) + 2 phosphate</text>
        <dbReference type="Rhea" id="RHEA:25041"/>
        <dbReference type="Rhea" id="RHEA-COMP:9743"/>
        <dbReference type="Rhea" id="RHEA-COMP:9947"/>
        <dbReference type="ChEBI" id="CHEBI:15377"/>
        <dbReference type="ChEBI" id="CHEBI:16144"/>
        <dbReference type="ChEBI" id="CHEBI:43474"/>
        <dbReference type="ChEBI" id="CHEBI:78551"/>
        <dbReference type="ChEBI" id="CHEBI:78573"/>
        <dbReference type="EC" id="2.9.1.2"/>
    </reaction>
</comment>
<gene>
    <name evidence="21" type="primary">106081885</name>
</gene>
<dbReference type="GO" id="GO:0001514">
    <property type="term" value="P:selenocysteine incorporation"/>
    <property type="evidence" value="ECO:0007669"/>
    <property type="project" value="TreeGrafter"/>
</dbReference>
<dbReference type="KEGG" id="scac:106081885"/>
<dbReference type="Gene3D" id="3.40.640.10">
    <property type="entry name" value="Type I PLP-dependent aspartate aminotransferase-like (Major domain)"/>
    <property type="match status" value="1"/>
</dbReference>
<evidence type="ECO:0000256" key="19">
    <source>
        <dbReference type="PIRSR" id="PIRSR017689-1"/>
    </source>
</evidence>
<evidence type="ECO:0000256" key="2">
    <source>
        <dbReference type="ARBA" id="ARBA00002552"/>
    </source>
</evidence>
<dbReference type="VEuPathDB" id="VectorBase:SCAU009194"/>
<evidence type="ECO:0000256" key="3">
    <source>
        <dbReference type="ARBA" id="ARBA00004822"/>
    </source>
</evidence>
<keyword evidence="11 18" id="KW-0648">Protein biosynthesis</keyword>
<evidence type="ECO:0000256" key="7">
    <source>
        <dbReference type="ARBA" id="ARBA00022555"/>
    </source>
</evidence>
<keyword evidence="9 18" id="KW-0694">RNA-binding</keyword>
<dbReference type="SUPFAM" id="SSF53383">
    <property type="entry name" value="PLP-dependent transferases"/>
    <property type="match status" value="1"/>
</dbReference>
<keyword evidence="12 18" id="KW-0711">Selenium</keyword>
<evidence type="ECO:0000256" key="8">
    <source>
        <dbReference type="ARBA" id="ARBA00022679"/>
    </source>
</evidence>
<reference evidence="21" key="1">
    <citation type="submission" date="2020-05" db="UniProtKB">
        <authorList>
            <consortium name="EnsemblMetazoa"/>
        </authorList>
    </citation>
    <scope>IDENTIFICATION</scope>
    <source>
        <strain evidence="21">USDA</strain>
    </source>
</reference>
<dbReference type="InterPro" id="IPR015424">
    <property type="entry name" value="PyrdxlP-dep_Trfase"/>
</dbReference>
<protein>
    <recommendedName>
        <fullName evidence="6 18">O-phosphoseryl-tRNA(Sec) selenium transferase</fullName>
        <ecNumber evidence="5 18">2.9.1.2</ecNumber>
    </recommendedName>
    <alternativeName>
        <fullName evidence="14 18">Selenocysteine synthase</fullName>
    </alternativeName>
    <alternativeName>
        <fullName evidence="15 18">Selenocysteinyl-tRNA(Sec) synthase</fullName>
    </alternativeName>
    <alternativeName>
        <fullName evidence="16 18">Sep-tRNA:Sec-tRNA synthase</fullName>
    </alternativeName>
</protein>
<dbReference type="Proteomes" id="UP000095300">
    <property type="component" value="Unassembled WGS sequence"/>
</dbReference>
<evidence type="ECO:0000256" key="15">
    <source>
        <dbReference type="ARBA" id="ARBA00032048"/>
    </source>
</evidence>
<feature type="binding site" evidence="19">
    <location>
        <position position="100"/>
    </location>
    <ligand>
        <name>substrate</name>
    </ligand>
</feature>
<evidence type="ECO:0000256" key="6">
    <source>
        <dbReference type="ARBA" id="ARBA00021963"/>
    </source>
</evidence>
<accession>A0A1I8PLH8</accession>
<evidence type="ECO:0000256" key="17">
    <source>
        <dbReference type="ARBA" id="ARBA00048808"/>
    </source>
</evidence>
<evidence type="ECO:0000256" key="4">
    <source>
        <dbReference type="ARBA" id="ARBA00007037"/>
    </source>
</evidence>
<keyword evidence="8 18" id="KW-0808">Transferase</keyword>
<dbReference type="UniPathway" id="UPA00906">
    <property type="reaction ID" value="UER00898"/>
</dbReference>
<evidence type="ECO:0000256" key="5">
    <source>
        <dbReference type="ARBA" id="ARBA00012464"/>
    </source>
</evidence>
<feature type="binding site" evidence="19">
    <location>
        <position position="399"/>
    </location>
    <ligand>
        <name>tRNA</name>
        <dbReference type="ChEBI" id="CHEBI:17843"/>
    </ligand>
</feature>
<dbReference type="Pfam" id="PF05889">
    <property type="entry name" value="SepSecS"/>
    <property type="match status" value="1"/>
</dbReference>
<evidence type="ECO:0000256" key="1">
    <source>
        <dbReference type="ARBA" id="ARBA00001933"/>
    </source>
</evidence>
<feature type="binding site" evidence="19">
    <location>
        <position position="317"/>
    </location>
    <ligand>
        <name>substrate</name>
    </ligand>
</feature>
<evidence type="ECO:0000256" key="9">
    <source>
        <dbReference type="ARBA" id="ARBA00022884"/>
    </source>
</evidence>
<keyword evidence="7 18" id="KW-0820">tRNA-binding</keyword>
<dbReference type="PIRSF" id="PIRSF017689">
    <property type="entry name" value="SepSecS"/>
    <property type="match status" value="1"/>
</dbReference>
<comment type="subcellular location">
    <subcellularLocation>
        <location evidence="18">Cytoplasm</location>
    </subcellularLocation>
</comment>
<sequence length="467" mass="52367">MYIKMDFSKISEKLVPANYLKLALDSQKSREIQVKELLDKRKLPENGWSDELIEYVVHQLAALDSNNFEHKAGLGEREARIACGLVAQRHYRFGHGIGRSGDLLEAQPKAVGSTILAQLTNALLLDLIQSMGVQSCKSCFLVPMATGMTLTLCFLSLRKVRPKAKHILWSRIDQKSCFKSMTTAGFIPVIINTQRSNEDEGLYTSIEEFQKKMEALNKEEILCIMSTTSCFAPRNCDNIIELAELAKKYEIPHIVNNAYGLQSTYYCHQIQQAQRTGRIDMFIQSTDKNLMVPVGGAIVAGFDETTVQNVAKSYAGRASSSQSLDVFMTLLSLGKTGYLNLSKARKNLFMELKQKLNVISKQHGCKVLETKSNRISLAITFESLSIDEPTKFGSMLYTRGISGTRVVASGCTKTIDNFEFKNWGTHEDLVSLPYITVAASIGITEEDINIFLRKFSDLLKKYKEKEQ</sequence>
<dbReference type="NCBIfam" id="TIGR03531">
    <property type="entry name" value="selenium_SpcS"/>
    <property type="match status" value="1"/>
</dbReference>
<dbReference type="InterPro" id="IPR008829">
    <property type="entry name" value="SepSecS/SepCysS"/>
</dbReference>
<comment type="subunit">
    <text evidence="13">Homotetramer formed by a catalytic dimer and a non-catalytic dimer serving as a binding platform that orients tRNASec for catalysis. Each tetramer binds the CCA ends of two tRNAs which point to the active sites of the catalytic dimer.</text>
</comment>
<evidence type="ECO:0000256" key="13">
    <source>
        <dbReference type="ARBA" id="ARBA00026053"/>
    </source>
</evidence>
<comment type="cofactor">
    <cofactor evidence="1 18 20">
        <name>pyridoxal 5'-phosphate</name>
        <dbReference type="ChEBI" id="CHEBI:597326"/>
    </cofactor>
</comment>
<feature type="binding site" evidence="19">
    <location>
        <position position="275"/>
    </location>
    <ligand>
        <name>tRNA</name>
        <dbReference type="ChEBI" id="CHEBI:17843"/>
    </ligand>
</feature>
<name>A0A1I8PLH8_STOCA</name>
<evidence type="ECO:0000313" key="21">
    <source>
        <dbReference type="EnsemblMetazoa" id="SCAU009194-PA"/>
    </source>
</evidence>
<dbReference type="InterPro" id="IPR019872">
    <property type="entry name" value="Sec-tRNA_Se_transferase"/>
</dbReference>
<dbReference type="STRING" id="35570.A0A1I8PLH8"/>
<dbReference type="OrthoDB" id="10263545at2759"/>
<dbReference type="PANTHER" id="PTHR12944">
    <property type="entry name" value="SOLUBLE LIVER ANTIGEN/LIVER PANCREAS ANTIGEN"/>
    <property type="match status" value="1"/>
</dbReference>
<dbReference type="EC" id="2.9.1.2" evidence="5 18"/>
<evidence type="ECO:0000256" key="12">
    <source>
        <dbReference type="ARBA" id="ARBA00023266"/>
    </source>
</evidence>
<feature type="binding site" evidence="19">
    <location>
        <position position="77"/>
    </location>
    <ligand>
        <name>pyridoxal 5'-phosphate</name>
        <dbReference type="ChEBI" id="CHEBI:597326"/>
    </ligand>
</feature>
<evidence type="ECO:0000256" key="20">
    <source>
        <dbReference type="PIRSR" id="PIRSR017689-50"/>
    </source>
</evidence>
<evidence type="ECO:0000313" key="22">
    <source>
        <dbReference type="Proteomes" id="UP000095300"/>
    </source>
</evidence>
<feature type="binding site" evidence="19">
    <location>
        <position position="107"/>
    </location>
    <ligand>
        <name>substrate</name>
    </ligand>
</feature>
<dbReference type="GO" id="GO:0000049">
    <property type="term" value="F:tRNA binding"/>
    <property type="evidence" value="ECO:0007669"/>
    <property type="project" value="UniProtKB-UniRule"/>
</dbReference>
<dbReference type="GO" id="GO:0098621">
    <property type="term" value="F:O-phosphoseryl-tRNA(Sec) selenium transferase activity"/>
    <property type="evidence" value="ECO:0007669"/>
    <property type="project" value="UniProtKB-EC"/>
</dbReference>
<dbReference type="EnsemblMetazoa" id="SCAU009194-RA">
    <property type="protein sequence ID" value="SCAU009194-PA"/>
    <property type="gene ID" value="SCAU009194"/>
</dbReference>
<comment type="function">
    <text evidence="2 18">Converts O-phosphoseryl-tRNA(Sec) to selenocysteinyl-tRNA(Sec) required for selenoprotein biosynthesis.</text>
</comment>
<keyword evidence="22" id="KW-1185">Reference proteome</keyword>
<comment type="similarity">
    <text evidence="4 18">Belongs to the SepSecS family.</text>
</comment>